<evidence type="ECO:0000256" key="2">
    <source>
        <dbReference type="PROSITE-ProRule" id="PRU00169"/>
    </source>
</evidence>
<dbReference type="Gene3D" id="3.40.50.2300">
    <property type="match status" value="1"/>
</dbReference>
<dbReference type="Pfam" id="PF00072">
    <property type="entry name" value="Response_reg"/>
    <property type="match status" value="1"/>
</dbReference>
<keyword evidence="1 3" id="KW-0238">DNA-binding</keyword>
<comment type="caution">
    <text evidence="6">The sequence shown here is derived from an EMBL/GenBank/DDBJ whole genome shotgun (WGS) entry which is preliminary data.</text>
</comment>
<dbReference type="CDD" id="cd00383">
    <property type="entry name" value="trans_reg_C"/>
    <property type="match status" value="1"/>
</dbReference>
<dbReference type="GO" id="GO:0000156">
    <property type="term" value="F:phosphorelay response regulator activity"/>
    <property type="evidence" value="ECO:0007669"/>
    <property type="project" value="TreeGrafter"/>
</dbReference>
<evidence type="ECO:0000259" key="4">
    <source>
        <dbReference type="PROSITE" id="PS50110"/>
    </source>
</evidence>
<keyword evidence="2" id="KW-0597">Phosphoprotein</keyword>
<dbReference type="Gene3D" id="6.10.250.690">
    <property type="match status" value="1"/>
</dbReference>
<feature type="domain" description="Response regulatory" evidence="4">
    <location>
        <begin position="2"/>
        <end position="116"/>
    </location>
</feature>
<feature type="domain" description="OmpR/PhoB-type" evidence="5">
    <location>
        <begin position="124"/>
        <end position="217"/>
    </location>
</feature>
<dbReference type="PANTHER" id="PTHR48111:SF36">
    <property type="entry name" value="TRANSCRIPTIONAL REGULATORY PROTEIN CUTR"/>
    <property type="match status" value="1"/>
</dbReference>
<feature type="modified residue" description="4-aspartylphosphate" evidence="2">
    <location>
        <position position="51"/>
    </location>
</feature>
<evidence type="ECO:0000259" key="5">
    <source>
        <dbReference type="PROSITE" id="PS51755"/>
    </source>
</evidence>
<dbReference type="SUPFAM" id="SSF52172">
    <property type="entry name" value="CheY-like"/>
    <property type="match status" value="1"/>
</dbReference>
<dbReference type="PROSITE" id="PS50110">
    <property type="entry name" value="RESPONSE_REGULATORY"/>
    <property type="match status" value="1"/>
</dbReference>
<dbReference type="eggNOG" id="COG0745">
    <property type="taxonomic scope" value="Bacteria"/>
</dbReference>
<dbReference type="EMBL" id="BBJU01000007">
    <property type="protein sequence ID" value="GAK69676.1"/>
    <property type="molecule type" value="Genomic_DNA"/>
</dbReference>
<dbReference type="SMART" id="SM00448">
    <property type="entry name" value="REC"/>
    <property type="match status" value="1"/>
</dbReference>
<evidence type="ECO:0000256" key="1">
    <source>
        <dbReference type="ARBA" id="ARBA00023125"/>
    </source>
</evidence>
<dbReference type="Pfam" id="PF00486">
    <property type="entry name" value="Trans_reg_C"/>
    <property type="match status" value="1"/>
</dbReference>
<dbReference type="InterPro" id="IPR036388">
    <property type="entry name" value="WH-like_DNA-bd_sf"/>
</dbReference>
<reference evidence="6 7" key="1">
    <citation type="submission" date="2014-08" db="EMBL/GenBank/DDBJ databases">
        <title>Whole genome shotgun sequence of Rhizobium rubi NBRC 13261.</title>
        <authorList>
            <person name="Katano-Makiyama Y."/>
            <person name="Hosoyama A."/>
            <person name="Hashimoto M."/>
            <person name="Hosoyama Y."/>
            <person name="Noguchi M."/>
            <person name="Tsuchikane K."/>
            <person name="Uohara A."/>
            <person name="Ohji S."/>
            <person name="Ichikawa N."/>
            <person name="Kimura A."/>
            <person name="Yamazoe A."/>
            <person name="Fujita N."/>
        </authorList>
    </citation>
    <scope>NUCLEOTIDE SEQUENCE [LARGE SCALE GENOMIC DNA]</scope>
    <source>
        <strain evidence="6 7">NBRC 13261</strain>
    </source>
</reference>
<dbReference type="GO" id="GO:0032993">
    <property type="term" value="C:protein-DNA complex"/>
    <property type="evidence" value="ECO:0007669"/>
    <property type="project" value="TreeGrafter"/>
</dbReference>
<dbReference type="Gene3D" id="1.10.10.10">
    <property type="entry name" value="Winged helix-like DNA-binding domain superfamily/Winged helix DNA-binding domain"/>
    <property type="match status" value="1"/>
</dbReference>
<gene>
    <name evidence="6" type="ORF">RRU01S_07_02010</name>
</gene>
<protein>
    <submittedName>
        <fullName evidence="6">Putative two-component response regulator</fullName>
    </submittedName>
</protein>
<dbReference type="GO" id="GO:0006355">
    <property type="term" value="P:regulation of DNA-templated transcription"/>
    <property type="evidence" value="ECO:0007669"/>
    <property type="project" value="InterPro"/>
</dbReference>
<proteinExistence type="predicted"/>
<dbReference type="InterPro" id="IPR016032">
    <property type="entry name" value="Sig_transdc_resp-reg_C-effctor"/>
</dbReference>
<dbReference type="InterPro" id="IPR001789">
    <property type="entry name" value="Sig_transdc_resp-reg_receiver"/>
</dbReference>
<dbReference type="GO" id="GO:0005829">
    <property type="term" value="C:cytosol"/>
    <property type="evidence" value="ECO:0007669"/>
    <property type="project" value="TreeGrafter"/>
</dbReference>
<evidence type="ECO:0000256" key="3">
    <source>
        <dbReference type="PROSITE-ProRule" id="PRU01091"/>
    </source>
</evidence>
<evidence type="ECO:0000313" key="7">
    <source>
        <dbReference type="Proteomes" id="UP000028701"/>
    </source>
</evidence>
<dbReference type="InterPro" id="IPR001867">
    <property type="entry name" value="OmpR/PhoB-type_DNA-bd"/>
</dbReference>
<dbReference type="Proteomes" id="UP000028701">
    <property type="component" value="Unassembled WGS sequence"/>
</dbReference>
<evidence type="ECO:0000313" key="6">
    <source>
        <dbReference type="EMBL" id="GAK69676.1"/>
    </source>
</evidence>
<dbReference type="PROSITE" id="PS51755">
    <property type="entry name" value="OMPR_PHOB"/>
    <property type="match status" value="1"/>
</dbReference>
<organism evidence="6 7">
    <name type="scientific">Agrobacterium rubi TR3 = NBRC 13261</name>
    <dbReference type="NCBI Taxonomy" id="1368415"/>
    <lineage>
        <taxon>Bacteria</taxon>
        <taxon>Pseudomonadati</taxon>
        <taxon>Pseudomonadota</taxon>
        <taxon>Alphaproteobacteria</taxon>
        <taxon>Hyphomicrobiales</taxon>
        <taxon>Rhizobiaceae</taxon>
        <taxon>Rhizobium/Agrobacterium group</taxon>
        <taxon>Agrobacterium</taxon>
    </lineage>
</organism>
<name>A0A081CSN0_9HYPH</name>
<dbReference type="SUPFAM" id="SSF46894">
    <property type="entry name" value="C-terminal effector domain of the bipartite response regulators"/>
    <property type="match status" value="1"/>
</dbReference>
<dbReference type="InterPro" id="IPR039420">
    <property type="entry name" value="WalR-like"/>
</dbReference>
<dbReference type="CDD" id="cd17624">
    <property type="entry name" value="REC_OmpR_PmrA-like"/>
    <property type="match status" value="1"/>
</dbReference>
<dbReference type="GO" id="GO:0000976">
    <property type="term" value="F:transcription cis-regulatory region binding"/>
    <property type="evidence" value="ECO:0007669"/>
    <property type="project" value="TreeGrafter"/>
</dbReference>
<dbReference type="SMART" id="SM00862">
    <property type="entry name" value="Trans_reg_C"/>
    <property type="match status" value="1"/>
</dbReference>
<dbReference type="PANTHER" id="PTHR48111">
    <property type="entry name" value="REGULATOR OF RPOS"/>
    <property type="match status" value="1"/>
</dbReference>
<sequence>MRVLLVEDDHVLGEALRDHVAAAGHAVDWFKTVADAMAATQTVSYGLILLDLRLPDGEGLSILKSLRQRNEPTPVIILTAHDQVSDRIEGLNSGADDYLVKPFNLGELTARMLAVSRRYEGRSAPVVKLPGIEINQVARNITVNGQSLTLSAREWAVLEKLVERPGAVVSKAQLHETLYEFGAEIESNTVEVYVSRLRKKIGSDRVETVRGLGYTIR</sequence>
<accession>A0A081CSN0</accession>
<dbReference type="InterPro" id="IPR011006">
    <property type="entry name" value="CheY-like_superfamily"/>
</dbReference>
<dbReference type="RefSeq" id="WP_045229627.1">
    <property type="nucleotide sequence ID" value="NZ_BBJU01000007.1"/>
</dbReference>
<feature type="DNA-binding region" description="OmpR/PhoB-type" evidence="3">
    <location>
        <begin position="124"/>
        <end position="217"/>
    </location>
</feature>
<dbReference type="AlphaFoldDB" id="A0A081CSN0"/>
<dbReference type="OrthoDB" id="9802426at2"/>